<accession>A0A7I8BY51</accession>
<keyword evidence="3" id="KW-1185">Reference proteome</keyword>
<protein>
    <submittedName>
        <fullName evidence="2">Dihydrofolate reductase</fullName>
    </submittedName>
</protein>
<evidence type="ECO:0000313" key="3">
    <source>
        <dbReference type="Proteomes" id="UP000510888"/>
    </source>
</evidence>
<dbReference type="InterPro" id="IPR050765">
    <property type="entry name" value="Riboflavin_Biosynth_HTPR"/>
</dbReference>
<proteinExistence type="predicted"/>
<evidence type="ECO:0000313" key="2">
    <source>
        <dbReference type="EMBL" id="BCF93168.1"/>
    </source>
</evidence>
<name>A0A7I8BY51_9BURK</name>
<feature type="domain" description="Bacterial bifunctional deaminase-reductase C-terminal" evidence="1">
    <location>
        <begin position="21"/>
        <end position="207"/>
    </location>
</feature>
<keyword evidence="2" id="KW-0614">Plasmid</keyword>
<dbReference type="InterPro" id="IPR002734">
    <property type="entry name" value="RibDG_C"/>
</dbReference>
<dbReference type="GO" id="GO:0008703">
    <property type="term" value="F:5-amino-6-(5-phosphoribosylamino)uracil reductase activity"/>
    <property type="evidence" value="ECO:0007669"/>
    <property type="project" value="InterPro"/>
</dbReference>
<dbReference type="PANTHER" id="PTHR38011:SF2">
    <property type="entry name" value="BIFUNCTIONAL DEAMINASE-REDUCTASE DOMAIN PROTEIN"/>
    <property type="match status" value="1"/>
</dbReference>
<dbReference type="AlphaFoldDB" id="A0A7I8BY51"/>
<gene>
    <name evidence="2" type="ORF">PPGU16_62350</name>
</gene>
<dbReference type="Gene3D" id="3.40.430.10">
    <property type="entry name" value="Dihydrofolate Reductase, subunit A"/>
    <property type="match status" value="1"/>
</dbReference>
<evidence type="ECO:0000259" key="1">
    <source>
        <dbReference type="Pfam" id="PF01872"/>
    </source>
</evidence>
<dbReference type="Pfam" id="PF01872">
    <property type="entry name" value="RibD_C"/>
    <property type="match status" value="1"/>
</dbReference>
<organism evidence="2 3">
    <name type="scientific">Paraburkholderia largidicola</name>
    <dbReference type="NCBI Taxonomy" id="3014751"/>
    <lineage>
        <taxon>Bacteria</taxon>
        <taxon>Pseudomonadati</taxon>
        <taxon>Pseudomonadota</taxon>
        <taxon>Betaproteobacteria</taxon>
        <taxon>Burkholderiales</taxon>
        <taxon>Burkholderiaceae</taxon>
        <taxon>Paraburkholderia</taxon>
    </lineage>
</organism>
<reference evidence="2 3" key="1">
    <citation type="journal article" date="2020" name="Genes (Basel)">
        <title>Genomic Comparison of Insect Gut Symbionts from Divergent Burkholderia Subclades.</title>
        <authorList>
            <person name="Takeshita K."/>
            <person name="Kikuchi Y."/>
        </authorList>
    </citation>
    <scope>NUCLEOTIDE SEQUENCE [LARGE SCALE GENOMIC DNA]</scope>
    <source>
        <strain evidence="2 3">PGU16</strain>
        <plasmid evidence="2 3">PPGU16_p1</plasmid>
    </source>
</reference>
<dbReference type="KEGG" id="plad:PPGU16_62350"/>
<dbReference type="EMBL" id="AP023176">
    <property type="protein sequence ID" value="BCF93168.1"/>
    <property type="molecule type" value="Genomic_DNA"/>
</dbReference>
<sequence length="224" mass="24708">MRFVRRIYESIGLVDLENNMRKLIVSVFISLDGVTQGPGGPEEDPSGAFRLGGWIVPYADEAIGENLHDLLSQPFELLLGRCTYDIFASYWPHVRANSRSHAIADMFNSVPKHVATHRSDSLDWQNSRALKGNLADAIRALCREDGADLLTFGSGDMVRQLLAAGLVDELRLLIYPVMLGHGKRLFGDDAHASAFTLAHSISTPGGVLINRYLRNGEVRTGTFE</sequence>
<dbReference type="SUPFAM" id="SSF53597">
    <property type="entry name" value="Dihydrofolate reductase-like"/>
    <property type="match status" value="1"/>
</dbReference>
<geneLocation type="plasmid" evidence="2 3">
    <name>PPGU16_p1</name>
</geneLocation>
<dbReference type="Proteomes" id="UP000510888">
    <property type="component" value="Plasmid PPGU16_p1"/>
</dbReference>
<dbReference type="PANTHER" id="PTHR38011">
    <property type="entry name" value="DIHYDROFOLATE REDUCTASE FAMILY PROTEIN (AFU_ORTHOLOGUE AFUA_8G06820)"/>
    <property type="match status" value="1"/>
</dbReference>
<dbReference type="InterPro" id="IPR024072">
    <property type="entry name" value="DHFR-like_dom_sf"/>
</dbReference>
<dbReference type="GO" id="GO:0009231">
    <property type="term" value="P:riboflavin biosynthetic process"/>
    <property type="evidence" value="ECO:0007669"/>
    <property type="project" value="InterPro"/>
</dbReference>